<keyword evidence="2" id="KW-0564">Palmitate</keyword>
<dbReference type="Gene3D" id="2.20.200.10">
    <property type="entry name" value="Outer membrane efflux proteins (OEP)"/>
    <property type="match status" value="1"/>
</dbReference>
<keyword evidence="4" id="KW-1185">Reference proteome</keyword>
<dbReference type="Proteomes" id="UP001597296">
    <property type="component" value="Unassembled WGS sequence"/>
</dbReference>
<dbReference type="NCBIfam" id="TIGR01845">
    <property type="entry name" value="outer_NodT"/>
    <property type="match status" value="1"/>
</dbReference>
<comment type="similarity">
    <text evidence="1 2">Belongs to the outer membrane factor (OMF) (TC 1.B.17) family.</text>
</comment>
<evidence type="ECO:0000256" key="1">
    <source>
        <dbReference type="ARBA" id="ARBA00007613"/>
    </source>
</evidence>
<comment type="caution">
    <text evidence="3">The sequence shown here is derived from an EMBL/GenBank/DDBJ whole genome shotgun (WGS) entry which is preliminary data.</text>
</comment>
<dbReference type="Gene3D" id="1.20.1600.10">
    <property type="entry name" value="Outer membrane efflux proteins (OEP)"/>
    <property type="match status" value="1"/>
</dbReference>
<evidence type="ECO:0000256" key="2">
    <source>
        <dbReference type="RuleBase" id="RU362097"/>
    </source>
</evidence>
<dbReference type="Pfam" id="PF02321">
    <property type="entry name" value="OEP"/>
    <property type="match status" value="2"/>
</dbReference>
<dbReference type="RefSeq" id="WP_377315001.1">
    <property type="nucleotide sequence ID" value="NZ_JBHUIY010000007.1"/>
</dbReference>
<organism evidence="3 4">
    <name type="scientific">Phaeospirillum tilakii</name>
    <dbReference type="NCBI Taxonomy" id="741673"/>
    <lineage>
        <taxon>Bacteria</taxon>
        <taxon>Pseudomonadati</taxon>
        <taxon>Pseudomonadota</taxon>
        <taxon>Alphaproteobacteria</taxon>
        <taxon>Rhodospirillales</taxon>
        <taxon>Rhodospirillaceae</taxon>
        <taxon>Phaeospirillum</taxon>
    </lineage>
</organism>
<keyword evidence="2" id="KW-0812">Transmembrane</keyword>
<proteinExistence type="inferred from homology"/>
<gene>
    <name evidence="3" type="ORF">ACFSNB_05325</name>
</gene>
<accession>A0ABW5C7T3</accession>
<dbReference type="PROSITE" id="PS51257">
    <property type="entry name" value="PROKAR_LIPOPROTEIN"/>
    <property type="match status" value="1"/>
</dbReference>
<dbReference type="InterPro" id="IPR010131">
    <property type="entry name" value="MdtP/NodT-like"/>
</dbReference>
<dbReference type="PANTHER" id="PTHR30203:SF25">
    <property type="entry name" value="OUTER MEMBRANE PROTEIN-RELATED"/>
    <property type="match status" value="1"/>
</dbReference>
<comment type="subcellular location">
    <subcellularLocation>
        <location evidence="2">Cell membrane</location>
        <topology evidence="2">Lipid-anchor</topology>
    </subcellularLocation>
</comment>
<keyword evidence="2" id="KW-0472">Membrane</keyword>
<reference evidence="4" key="1">
    <citation type="journal article" date="2019" name="Int. J. Syst. Evol. Microbiol.">
        <title>The Global Catalogue of Microorganisms (GCM) 10K type strain sequencing project: providing services to taxonomists for standard genome sequencing and annotation.</title>
        <authorList>
            <consortium name="The Broad Institute Genomics Platform"/>
            <consortium name="The Broad Institute Genome Sequencing Center for Infectious Disease"/>
            <person name="Wu L."/>
            <person name="Ma J."/>
        </authorList>
    </citation>
    <scope>NUCLEOTIDE SEQUENCE [LARGE SCALE GENOMIC DNA]</scope>
    <source>
        <strain evidence="4">KCTC 15012</strain>
    </source>
</reference>
<sequence>MSDPIKTSLAVALAAALVSACTSPVGPQESGIGPVSGWARLTGAPAPADAPLVSTADAEVEQRWWRRFDDPVLNGLIVEALEGSKTLQIAKARVEEARAARGGARSLLWPEISGTAGGQRVNQGVSGNDKTIGLAGADLEATWELDLFGRNQARVAEATALLDSEEATRQGVRVGLLADVARSYFDLRNSQRQIGLTRQNLATQTRTLDLIRDQRQGALASDFDVERAGAQVSATEALIPAWEIRRDAALNRLSVLLGHPPGSHDALLAAETGVKPLDPGIVVAAPAKVLAARPDVRAAERRFAASLSAKDAATAALFPNISLTALFGAQVATPMEATPWGIGLSLAQPILNFGRIQSQIDAADARQTQAFLAYQQTVLEALENMETALAGYGHEASRNAALTTGVARNRRAADLARQQYANGYTGLLDVLVAERALLEAEAAQAASDASLRRDLVDIYAAAGGGWSDGDAAR</sequence>
<evidence type="ECO:0000313" key="4">
    <source>
        <dbReference type="Proteomes" id="UP001597296"/>
    </source>
</evidence>
<keyword evidence="2" id="KW-0449">Lipoprotein</keyword>
<dbReference type="PANTHER" id="PTHR30203">
    <property type="entry name" value="OUTER MEMBRANE CATION EFFLUX PROTEIN"/>
    <property type="match status" value="1"/>
</dbReference>
<protein>
    <submittedName>
        <fullName evidence="3">Efflux transporter outer membrane subunit</fullName>
    </submittedName>
</protein>
<dbReference type="InterPro" id="IPR003423">
    <property type="entry name" value="OMP_efflux"/>
</dbReference>
<keyword evidence="2" id="KW-1134">Transmembrane beta strand</keyword>
<dbReference type="SUPFAM" id="SSF56954">
    <property type="entry name" value="Outer membrane efflux proteins (OEP)"/>
    <property type="match status" value="1"/>
</dbReference>
<name>A0ABW5C7T3_9PROT</name>
<evidence type="ECO:0000313" key="3">
    <source>
        <dbReference type="EMBL" id="MFD2233220.1"/>
    </source>
</evidence>
<dbReference type="EMBL" id="JBHUIY010000007">
    <property type="protein sequence ID" value="MFD2233220.1"/>
    <property type="molecule type" value="Genomic_DNA"/>
</dbReference>